<accession>A0A642V156</accession>
<dbReference type="EMBL" id="SWFS01000317">
    <property type="protein sequence ID" value="KAA8910381.1"/>
    <property type="molecule type" value="Genomic_DNA"/>
</dbReference>
<gene>
    <name evidence="3" type="ORF">TRICI_004179</name>
</gene>
<keyword evidence="4" id="KW-1185">Reference proteome</keyword>
<feature type="transmembrane region" description="Helical" evidence="2">
    <location>
        <begin position="347"/>
        <end position="368"/>
    </location>
</feature>
<evidence type="ECO:0000256" key="2">
    <source>
        <dbReference type="SAM" id="Phobius"/>
    </source>
</evidence>
<dbReference type="SUPFAM" id="SSF56300">
    <property type="entry name" value="Metallo-dependent phosphatases"/>
    <property type="match status" value="1"/>
</dbReference>
<name>A0A642V156_9ASCO</name>
<evidence type="ECO:0000313" key="3">
    <source>
        <dbReference type="EMBL" id="KAA8910381.1"/>
    </source>
</evidence>
<dbReference type="VEuPathDB" id="FungiDB:TRICI_004179"/>
<protein>
    <recommendedName>
        <fullName evidence="5">Calcineurin-like phosphoesterase domain-containing protein</fullName>
    </recommendedName>
</protein>
<feature type="transmembrane region" description="Helical" evidence="2">
    <location>
        <begin position="7"/>
        <end position="27"/>
    </location>
</feature>
<keyword evidence="2" id="KW-0812">Transmembrane</keyword>
<dbReference type="GO" id="GO:0006506">
    <property type="term" value="P:GPI anchor biosynthetic process"/>
    <property type="evidence" value="ECO:0007669"/>
    <property type="project" value="InterPro"/>
</dbReference>
<dbReference type="Proteomes" id="UP000761534">
    <property type="component" value="Unassembled WGS sequence"/>
</dbReference>
<dbReference type="Gene3D" id="3.60.21.10">
    <property type="match status" value="1"/>
</dbReference>
<comment type="caution">
    <text evidence="3">The sequence shown here is derived from an EMBL/GenBank/DDBJ whole genome shotgun (WGS) entry which is preliminary data.</text>
</comment>
<dbReference type="PANTHER" id="PTHR13315">
    <property type="entry name" value="METALLO PHOSPHOESTERASE RELATED"/>
    <property type="match status" value="1"/>
</dbReference>
<organism evidence="3 4">
    <name type="scientific">Trichomonascus ciferrii</name>
    <dbReference type="NCBI Taxonomy" id="44093"/>
    <lineage>
        <taxon>Eukaryota</taxon>
        <taxon>Fungi</taxon>
        <taxon>Dikarya</taxon>
        <taxon>Ascomycota</taxon>
        <taxon>Saccharomycotina</taxon>
        <taxon>Dipodascomycetes</taxon>
        <taxon>Dipodascales</taxon>
        <taxon>Trichomonascaceae</taxon>
        <taxon>Trichomonascus</taxon>
        <taxon>Trichomonascus ciferrii complex</taxon>
    </lineage>
</organism>
<dbReference type="AlphaFoldDB" id="A0A642V156"/>
<dbReference type="GO" id="GO:0016020">
    <property type="term" value="C:membrane"/>
    <property type="evidence" value="ECO:0007669"/>
    <property type="project" value="GOC"/>
</dbReference>
<keyword evidence="2" id="KW-1133">Transmembrane helix</keyword>
<evidence type="ECO:0000256" key="1">
    <source>
        <dbReference type="ARBA" id="ARBA00023136"/>
    </source>
</evidence>
<dbReference type="InterPro" id="IPR033308">
    <property type="entry name" value="PGAP5/Cdc1/Ted1"/>
</dbReference>
<reference evidence="3" key="1">
    <citation type="journal article" date="2019" name="G3 (Bethesda)">
        <title>Genome Assemblies of Two Rare Opportunistic Yeast Pathogens: Diutina rugosa (syn. Candida rugosa) and Trichomonascus ciferrii (syn. Candida ciferrii).</title>
        <authorList>
            <person name="Mixao V."/>
            <person name="Saus E."/>
            <person name="Hansen A.P."/>
            <person name="Lass-Florl C."/>
            <person name="Gabaldon T."/>
        </authorList>
    </citation>
    <scope>NUCLEOTIDE SEQUENCE</scope>
    <source>
        <strain evidence="3">CBS 4856</strain>
    </source>
</reference>
<dbReference type="GO" id="GO:0005783">
    <property type="term" value="C:endoplasmic reticulum"/>
    <property type="evidence" value="ECO:0007669"/>
    <property type="project" value="TreeGrafter"/>
</dbReference>
<proteinExistence type="predicted"/>
<evidence type="ECO:0000313" key="4">
    <source>
        <dbReference type="Proteomes" id="UP000761534"/>
    </source>
</evidence>
<evidence type="ECO:0008006" key="5">
    <source>
        <dbReference type="Google" id="ProtNLM"/>
    </source>
</evidence>
<dbReference type="PANTHER" id="PTHR13315:SF1">
    <property type="entry name" value="PROTEIN TED1"/>
    <property type="match status" value="1"/>
</dbReference>
<keyword evidence="1 2" id="KW-0472">Membrane</keyword>
<dbReference type="InterPro" id="IPR029052">
    <property type="entry name" value="Metallo-depent_PP-like"/>
</dbReference>
<dbReference type="OrthoDB" id="9984693at2759"/>
<sequence length="385" mass="44053">MISPRRAVRVLLTVLGLITLGLNLYIYNYDRLDVANCRFGPESDIRLLAFGDPQIRGSDQNTPLRTRLDIFGNDYFLGHIYRLLTKRLDPTHVAVMGDLFSSQWIGDQEFHHRAKRYKERIFTHWDSPHPVFINVSGNHDIGYAGEMTTPRVRRFRHEFGELNYVREYDNWRFVVLNTLALDGPAVDDKFPKETAEFLDELKDSQFVGPTVLITHVPLHKPAGICRDGPSFTYYTDYPENWLRSQNHLSYEATQRVLNSVFTPGNPYGGVMLAGHDHEGCKATYFYDGSEWKAYPYQSVSSSVQEYTVKSMMGEYGGNAALLSGVFDKTAMTWSFKYSLCPFAVQHVWWVTKVVTIITIALTLSYGLLHIITAPPRPHTPPIKKD</sequence>